<dbReference type="OrthoDB" id="2988417at2"/>
<dbReference type="AlphaFoldDB" id="A0A1H2ZF77"/>
<dbReference type="Proteomes" id="UP000198534">
    <property type="component" value="Unassembled WGS sequence"/>
</dbReference>
<proteinExistence type="predicted"/>
<dbReference type="EMBL" id="FNNQ01000011">
    <property type="protein sequence ID" value="SDX15628.1"/>
    <property type="molecule type" value="Genomic_DNA"/>
</dbReference>
<evidence type="ECO:0000313" key="2">
    <source>
        <dbReference type="Proteomes" id="UP000198534"/>
    </source>
</evidence>
<keyword evidence="2" id="KW-1185">Reference proteome</keyword>
<accession>A0A1H2ZF77</accession>
<protein>
    <submittedName>
        <fullName evidence="1">Uncharacterized protein</fullName>
    </submittedName>
</protein>
<dbReference type="STRING" id="1048340.SAMN05444487_11126"/>
<dbReference type="RefSeq" id="WP_091740746.1">
    <property type="nucleotide sequence ID" value="NZ_FNNQ01000011.1"/>
</dbReference>
<name>A0A1H2ZF77_9BACL</name>
<evidence type="ECO:0000313" key="1">
    <source>
        <dbReference type="EMBL" id="SDX15628.1"/>
    </source>
</evidence>
<sequence>MPKKLFNFNSEDSKRMMGEAKRLIGKGIQTGKSELTKAIQNIKEKRAQRERELAYTEDYEAEFRYKDDEIDCSMLISAEEANIYSKARRKFKEVQQVQSDPRVHKQWEAKKYLSLHDHFSEKIEEYFPKRNDDPIALHRVIRYCERQIEFAPVARKAYEMDPYQYGLPAHPGYNHLILLYEEVSEWTDALRLAKEARTEGWKGDWDVRIRNLEDEIRKR</sequence>
<organism evidence="1 2">
    <name type="scientific">Marininema mesophilum</name>
    <dbReference type="NCBI Taxonomy" id="1048340"/>
    <lineage>
        <taxon>Bacteria</taxon>
        <taxon>Bacillati</taxon>
        <taxon>Bacillota</taxon>
        <taxon>Bacilli</taxon>
        <taxon>Bacillales</taxon>
        <taxon>Thermoactinomycetaceae</taxon>
        <taxon>Marininema</taxon>
    </lineage>
</organism>
<reference evidence="1 2" key="1">
    <citation type="submission" date="2016-10" db="EMBL/GenBank/DDBJ databases">
        <authorList>
            <person name="de Groot N.N."/>
        </authorList>
    </citation>
    <scope>NUCLEOTIDE SEQUENCE [LARGE SCALE GENOMIC DNA]</scope>
    <source>
        <strain evidence="1 2">DSM 45610</strain>
    </source>
</reference>
<gene>
    <name evidence="1" type="ORF">SAMN05444487_11126</name>
</gene>